<accession>A0A1I7WEQ1</accession>
<protein>
    <submittedName>
        <fullName evidence="2">Uncharacterized protein</fullName>
    </submittedName>
</protein>
<proteinExistence type="predicted"/>
<evidence type="ECO:0000313" key="1">
    <source>
        <dbReference type="Proteomes" id="UP000095283"/>
    </source>
</evidence>
<evidence type="ECO:0000313" key="2">
    <source>
        <dbReference type="WBParaSite" id="Hba_03435"/>
    </source>
</evidence>
<dbReference type="WBParaSite" id="Hba_03435">
    <property type="protein sequence ID" value="Hba_03435"/>
    <property type="gene ID" value="Hba_03435"/>
</dbReference>
<reference evidence="2" key="1">
    <citation type="submission" date="2016-11" db="UniProtKB">
        <authorList>
            <consortium name="WormBaseParasite"/>
        </authorList>
    </citation>
    <scope>IDENTIFICATION</scope>
</reference>
<dbReference type="AlphaFoldDB" id="A0A1I7WEQ1"/>
<keyword evidence="1" id="KW-1185">Reference proteome</keyword>
<organism evidence="1 2">
    <name type="scientific">Heterorhabditis bacteriophora</name>
    <name type="common">Entomopathogenic nematode worm</name>
    <dbReference type="NCBI Taxonomy" id="37862"/>
    <lineage>
        <taxon>Eukaryota</taxon>
        <taxon>Metazoa</taxon>
        <taxon>Ecdysozoa</taxon>
        <taxon>Nematoda</taxon>
        <taxon>Chromadorea</taxon>
        <taxon>Rhabditida</taxon>
        <taxon>Rhabditina</taxon>
        <taxon>Rhabditomorpha</taxon>
        <taxon>Strongyloidea</taxon>
        <taxon>Heterorhabditidae</taxon>
        <taxon>Heterorhabditis</taxon>
    </lineage>
</organism>
<sequence>MASSSDRRNRSISFGIVVIKPRLKLLHPPQFLTKVYLGFVD</sequence>
<name>A0A1I7WEQ1_HETBA</name>
<dbReference type="Proteomes" id="UP000095283">
    <property type="component" value="Unplaced"/>
</dbReference>